<comment type="caution">
    <text evidence="2">The sequence shown here is derived from an EMBL/GenBank/DDBJ whole genome shotgun (WGS) entry which is preliminary data.</text>
</comment>
<keyword evidence="3" id="KW-1185">Reference proteome</keyword>
<proteinExistence type="predicted"/>
<evidence type="ECO:0000256" key="1">
    <source>
        <dbReference type="SAM" id="MobiDB-lite"/>
    </source>
</evidence>
<reference evidence="2 3" key="1">
    <citation type="journal article" date="2025" name="Microbiol. Resour. Announc.">
        <title>Draft genome sequences for Neonectria magnoliae and Neonectria punicea, canker pathogens of Liriodendron tulipifera and Acer saccharum in West Virginia.</title>
        <authorList>
            <person name="Petronek H.M."/>
            <person name="Kasson M.T."/>
            <person name="Metheny A.M."/>
            <person name="Stauder C.M."/>
            <person name="Lovett B."/>
            <person name="Lynch S.C."/>
            <person name="Garnas J.R."/>
            <person name="Kasson L.R."/>
            <person name="Stajich J.E."/>
        </authorList>
    </citation>
    <scope>NUCLEOTIDE SEQUENCE [LARGE SCALE GENOMIC DNA]</scope>
    <source>
        <strain evidence="2 3">NRRL 64653</strain>
    </source>
</reference>
<feature type="region of interest" description="Disordered" evidence="1">
    <location>
        <begin position="1"/>
        <end position="23"/>
    </location>
</feature>
<name>A0ABR1GRA4_9HYPO</name>
<evidence type="ECO:0000313" key="3">
    <source>
        <dbReference type="Proteomes" id="UP001498476"/>
    </source>
</evidence>
<protein>
    <submittedName>
        <fullName evidence="2">Uncharacterized protein</fullName>
    </submittedName>
</protein>
<evidence type="ECO:0000313" key="2">
    <source>
        <dbReference type="EMBL" id="KAK7407906.1"/>
    </source>
</evidence>
<accession>A0ABR1GRA4</accession>
<gene>
    <name evidence="2" type="ORF">QQX98_009917</name>
</gene>
<dbReference type="EMBL" id="JAZAVJ010000206">
    <property type="protein sequence ID" value="KAK7407906.1"/>
    <property type="molecule type" value="Genomic_DNA"/>
</dbReference>
<dbReference type="Proteomes" id="UP001498476">
    <property type="component" value="Unassembled WGS sequence"/>
</dbReference>
<organism evidence="2 3">
    <name type="scientific">Neonectria punicea</name>
    <dbReference type="NCBI Taxonomy" id="979145"/>
    <lineage>
        <taxon>Eukaryota</taxon>
        <taxon>Fungi</taxon>
        <taxon>Dikarya</taxon>
        <taxon>Ascomycota</taxon>
        <taxon>Pezizomycotina</taxon>
        <taxon>Sordariomycetes</taxon>
        <taxon>Hypocreomycetidae</taxon>
        <taxon>Hypocreales</taxon>
        <taxon>Nectriaceae</taxon>
        <taxon>Neonectria</taxon>
    </lineage>
</organism>
<sequence length="325" mass="36284">MDNAAAELRPRGSGTRLMGNTARGHKKDALLKRAAHGGPAPKIISSGTDESMNAIDLRKLWDQVQKKPEWATTKFWEYVFKQNVFGSHHWAIASQQPPTDDESDLRRVDLVVENIDDRGNSTTLLFMEAKRANATLDQIDDVEYQAFTACCAHLYYTGKPAIWAMTCVGSKARLWAYKLNDDYITAFWPSGDGLSERSEYAEFSTQGQEIIRKLNFIKHNPIPSEDVFLRPPSPRPASATLPIGWHDDEVAFINASAGPSLSSAFQPDPASQFQPESAYQGLVVDANIAVEVTMDKYENNNYKCTRASDDGRFYVPSDAWAKCHV</sequence>